<proteinExistence type="predicted"/>
<organism evidence="2 3">
    <name type="scientific">Lucilia cuprina</name>
    <name type="common">Green bottle fly</name>
    <name type="synonym">Australian sheep blowfly</name>
    <dbReference type="NCBI Taxonomy" id="7375"/>
    <lineage>
        <taxon>Eukaryota</taxon>
        <taxon>Metazoa</taxon>
        <taxon>Ecdysozoa</taxon>
        <taxon>Arthropoda</taxon>
        <taxon>Hexapoda</taxon>
        <taxon>Insecta</taxon>
        <taxon>Pterygota</taxon>
        <taxon>Neoptera</taxon>
        <taxon>Endopterygota</taxon>
        <taxon>Diptera</taxon>
        <taxon>Brachycera</taxon>
        <taxon>Muscomorpha</taxon>
        <taxon>Oestroidea</taxon>
        <taxon>Calliphoridae</taxon>
        <taxon>Luciliinae</taxon>
        <taxon>Lucilia</taxon>
    </lineage>
</organism>
<gene>
    <name evidence="2" type="ORF">FF38_09003</name>
</gene>
<name>A0A0L0CNH3_LUCCU</name>
<protein>
    <submittedName>
        <fullName evidence="2">Uncharacterized protein</fullName>
    </submittedName>
</protein>
<evidence type="ECO:0000313" key="2">
    <source>
        <dbReference type="EMBL" id="KNC33841.1"/>
    </source>
</evidence>
<sequence>MTDGYTRRQSVQKDRQTDSQTHKKSSCVKFTTLIHSPAKPARRDTGPTASMRIKPTAPPLFIISTPSGQNSSNAVYLVSKTIQIEILKKWCRSHDNKISDPKRPDSQSPKACQLSNSCFNRKFVDYFGLFLMKNSVNRLSVGNTRPLDVYFKAIRLKECKTKDCTRWSKSKLPMCFLAAINQIAKTEKMRP</sequence>
<keyword evidence="3" id="KW-1185">Reference proteome</keyword>
<dbReference type="EMBL" id="JRES01000145">
    <property type="protein sequence ID" value="KNC33841.1"/>
    <property type="molecule type" value="Genomic_DNA"/>
</dbReference>
<evidence type="ECO:0000313" key="3">
    <source>
        <dbReference type="Proteomes" id="UP000037069"/>
    </source>
</evidence>
<reference evidence="2 3" key="1">
    <citation type="journal article" date="2015" name="Nat. Commun.">
        <title>Lucilia cuprina genome unlocks parasitic fly biology to underpin future interventions.</title>
        <authorList>
            <person name="Anstead C.A."/>
            <person name="Korhonen P.K."/>
            <person name="Young N.D."/>
            <person name="Hall R.S."/>
            <person name="Jex A.R."/>
            <person name="Murali S.C."/>
            <person name="Hughes D.S."/>
            <person name="Lee S.F."/>
            <person name="Perry T."/>
            <person name="Stroehlein A.J."/>
            <person name="Ansell B.R."/>
            <person name="Breugelmans B."/>
            <person name="Hofmann A."/>
            <person name="Qu J."/>
            <person name="Dugan S."/>
            <person name="Lee S.L."/>
            <person name="Chao H."/>
            <person name="Dinh H."/>
            <person name="Han Y."/>
            <person name="Doddapaneni H.V."/>
            <person name="Worley K.C."/>
            <person name="Muzny D.M."/>
            <person name="Ioannidis P."/>
            <person name="Waterhouse R.M."/>
            <person name="Zdobnov E.M."/>
            <person name="James P.J."/>
            <person name="Bagnall N.H."/>
            <person name="Kotze A.C."/>
            <person name="Gibbs R.A."/>
            <person name="Richards S."/>
            <person name="Batterham P."/>
            <person name="Gasser R.B."/>
        </authorList>
    </citation>
    <scope>NUCLEOTIDE SEQUENCE [LARGE SCALE GENOMIC DNA]</scope>
    <source>
        <strain evidence="2 3">LS</strain>
        <tissue evidence="2">Full body</tissue>
    </source>
</reference>
<evidence type="ECO:0000256" key="1">
    <source>
        <dbReference type="SAM" id="MobiDB-lite"/>
    </source>
</evidence>
<dbReference type="AlphaFoldDB" id="A0A0L0CNH3"/>
<feature type="region of interest" description="Disordered" evidence="1">
    <location>
        <begin position="1"/>
        <end position="26"/>
    </location>
</feature>
<dbReference type="Proteomes" id="UP000037069">
    <property type="component" value="Unassembled WGS sequence"/>
</dbReference>
<feature type="compositionally biased region" description="Basic and acidic residues" evidence="1">
    <location>
        <begin position="11"/>
        <end position="21"/>
    </location>
</feature>
<comment type="caution">
    <text evidence="2">The sequence shown here is derived from an EMBL/GenBank/DDBJ whole genome shotgun (WGS) entry which is preliminary data.</text>
</comment>
<accession>A0A0L0CNH3</accession>